<dbReference type="Proteomes" id="UP000011220">
    <property type="component" value="Chromosome"/>
</dbReference>
<accession>L7VR81</accession>
<gene>
    <name evidence="1" type="ordered locus">Cst_c19390</name>
</gene>
<organism evidence="1 2">
    <name type="scientific">Thermoclostridium stercorarium (strain ATCC 35414 / DSM 8532 / NCIMB 11754)</name>
    <name type="common">Clostridium stercorarium</name>
    <dbReference type="NCBI Taxonomy" id="1121335"/>
    <lineage>
        <taxon>Bacteria</taxon>
        <taxon>Bacillati</taxon>
        <taxon>Bacillota</taxon>
        <taxon>Clostridia</taxon>
        <taxon>Eubacteriales</taxon>
        <taxon>Oscillospiraceae</taxon>
        <taxon>Thermoclostridium</taxon>
    </lineage>
</organism>
<reference evidence="1 2" key="1">
    <citation type="journal article" date="2013" name="Genome Announc.">
        <title>Complete genome sequence of Clostridium stercorarium subsp. stercorarium strain DSM 8532, a thermophilic degrader of plant cell wall fibers.</title>
        <authorList>
            <person name="Poehlein A."/>
            <person name="Zverlov V.V."/>
            <person name="Daniel R."/>
            <person name="Schwarz W.H."/>
            <person name="Liebl W."/>
        </authorList>
    </citation>
    <scope>NUCLEOTIDE SEQUENCE [LARGE SCALE GENOMIC DNA]</scope>
    <source>
        <strain evidence="2">ATCC 35414 / DSM 8532 / NCIMB 11754</strain>
    </source>
</reference>
<protein>
    <submittedName>
        <fullName evidence="1">Uncharacterized protein</fullName>
    </submittedName>
</protein>
<dbReference type="EMBL" id="CP004044">
    <property type="protein sequence ID" value="AGC68916.1"/>
    <property type="molecule type" value="Genomic_DNA"/>
</dbReference>
<dbReference type="KEGG" id="css:Cst_c19390"/>
<sequence length="40" mass="4283">MKSVCVFLANQASAISTVMSLLYETNDISTKGIKALSIAY</sequence>
<dbReference type="AlphaFoldDB" id="L7VR81"/>
<keyword evidence="2" id="KW-1185">Reference proteome</keyword>
<proteinExistence type="predicted"/>
<evidence type="ECO:0000313" key="2">
    <source>
        <dbReference type="Proteomes" id="UP000011220"/>
    </source>
</evidence>
<name>L7VR81_THES1</name>
<dbReference type="PATRIC" id="fig|1121335.3.peg.1940"/>
<evidence type="ECO:0000313" key="1">
    <source>
        <dbReference type="EMBL" id="AGC68916.1"/>
    </source>
</evidence>